<reference evidence="2" key="1">
    <citation type="journal article" date="2014" name="Int. J. Syst. Evol. Microbiol.">
        <title>Complete genome sequence of Corynebacterium casei LMG S-19264T (=DSM 44701T), isolated from a smear-ripened cheese.</title>
        <authorList>
            <consortium name="US DOE Joint Genome Institute (JGI-PGF)"/>
            <person name="Walter F."/>
            <person name="Albersmeier A."/>
            <person name="Kalinowski J."/>
            <person name="Ruckert C."/>
        </authorList>
    </citation>
    <scope>NUCLEOTIDE SEQUENCE</scope>
    <source>
        <strain evidence="2">CGMCC 1.15290</strain>
    </source>
</reference>
<comment type="caution">
    <text evidence="2">The sequence shown here is derived from an EMBL/GenBank/DDBJ whole genome shotgun (WGS) entry which is preliminary data.</text>
</comment>
<gene>
    <name evidence="2" type="ORF">GCM10011379_01380</name>
</gene>
<dbReference type="Proteomes" id="UP000627292">
    <property type="component" value="Unassembled WGS sequence"/>
</dbReference>
<sequence length="140" mass="15932">MELLLTRVYHEAGTNGTLTIAGKVQCFTIELPWKDNASEISCIPEERYQLVKRTSVRFKKHLEVRNVEGRSDILIHCANDALLELRGCIAPVTRHTRPGCGTQSRAAFNALLKRVYEAIDRKEKVFLTIQSLKNQQHEGE</sequence>
<evidence type="ECO:0000313" key="3">
    <source>
        <dbReference type="Proteomes" id="UP000627292"/>
    </source>
</evidence>
<protein>
    <recommendedName>
        <fullName evidence="1">DUF5675 domain-containing protein</fullName>
    </recommendedName>
</protein>
<evidence type="ECO:0000259" key="1">
    <source>
        <dbReference type="Pfam" id="PF18925"/>
    </source>
</evidence>
<evidence type="ECO:0000313" key="2">
    <source>
        <dbReference type="EMBL" id="GGH57090.1"/>
    </source>
</evidence>
<proteinExistence type="predicted"/>
<dbReference type="Pfam" id="PF18925">
    <property type="entry name" value="DUF5675"/>
    <property type="match status" value="1"/>
</dbReference>
<accession>A0A917MQ24</accession>
<reference evidence="2" key="2">
    <citation type="submission" date="2020-09" db="EMBL/GenBank/DDBJ databases">
        <authorList>
            <person name="Sun Q."/>
            <person name="Zhou Y."/>
        </authorList>
    </citation>
    <scope>NUCLEOTIDE SEQUENCE</scope>
    <source>
        <strain evidence="2">CGMCC 1.15290</strain>
    </source>
</reference>
<dbReference type="AlphaFoldDB" id="A0A917MQ24"/>
<name>A0A917MQ24_9BACT</name>
<dbReference type="EMBL" id="BMIB01000001">
    <property type="protein sequence ID" value="GGH57090.1"/>
    <property type="molecule type" value="Genomic_DNA"/>
</dbReference>
<organism evidence="2 3">
    <name type="scientific">Filimonas zeae</name>
    <dbReference type="NCBI Taxonomy" id="1737353"/>
    <lineage>
        <taxon>Bacteria</taxon>
        <taxon>Pseudomonadati</taxon>
        <taxon>Bacteroidota</taxon>
        <taxon>Chitinophagia</taxon>
        <taxon>Chitinophagales</taxon>
        <taxon>Chitinophagaceae</taxon>
        <taxon>Filimonas</taxon>
    </lineage>
</organism>
<keyword evidence="3" id="KW-1185">Reference proteome</keyword>
<dbReference type="InterPro" id="IPR043732">
    <property type="entry name" value="DUF5675"/>
</dbReference>
<dbReference type="RefSeq" id="WP_188949699.1">
    <property type="nucleotide sequence ID" value="NZ_BMIB01000001.1"/>
</dbReference>
<feature type="domain" description="DUF5675" evidence="1">
    <location>
        <begin position="5"/>
        <end position="116"/>
    </location>
</feature>